<dbReference type="AlphaFoldDB" id="A0A0A2FB52"/>
<evidence type="ECO:0000313" key="2">
    <source>
        <dbReference type="EMBL" id="KGN85644.1"/>
    </source>
</evidence>
<dbReference type="STRING" id="111105.HR09_00530"/>
<dbReference type="Pfam" id="PF26612">
    <property type="entry name" value="DUF8192"/>
    <property type="match status" value="1"/>
</dbReference>
<dbReference type="InterPro" id="IPR058505">
    <property type="entry name" value="DUF8192"/>
</dbReference>
<evidence type="ECO:0000313" key="3">
    <source>
        <dbReference type="Proteomes" id="UP000030130"/>
    </source>
</evidence>
<dbReference type="EMBL" id="JRAI01000050">
    <property type="protein sequence ID" value="KGN85644.1"/>
    <property type="molecule type" value="Genomic_DNA"/>
</dbReference>
<accession>A0A0A2FB52</accession>
<organism evidence="2 3">
    <name type="scientific">Porphyromonas gulae</name>
    <dbReference type="NCBI Taxonomy" id="111105"/>
    <lineage>
        <taxon>Bacteria</taxon>
        <taxon>Pseudomonadati</taxon>
        <taxon>Bacteroidota</taxon>
        <taxon>Bacteroidia</taxon>
        <taxon>Bacteroidales</taxon>
        <taxon>Porphyromonadaceae</taxon>
        <taxon>Porphyromonas</taxon>
    </lineage>
</organism>
<reference evidence="2 3" key="1">
    <citation type="submission" date="2014-08" db="EMBL/GenBank/DDBJ databases">
        <title>Porphyromonas gulae strain:COT-052_OH1451 Genome sequencing.</title>
        <authorList>
            <person name="Wallis C."/>
            <person name="Deusch O."/>
            <person name="O'Flynn C."/>
            <person name="Davis I."/>
            <person name="Jospin G."/>
            <person name="Darling A.E."/>
            <person name="Coil D.A."/>
            <person name="Alexiev A."/>
            <person name="Horsfall A."/>
            <person name="Kirkwood N."/>
            <person name="Harris S."/>
            <person name="Eisen J.A."/>
        </authorList>
    </citation>
    <scope>NUCLEOTIDE SEQUENCE [LARGE SCALE GENOMIC DNA]</scope>
    <source>
        <strain evidence="3">COT-052 OH1451</strain>
    </source>
</reference>
<name>A0A0A2FB52_9PORP</name>
<dbReference type="eggNOG" id="ENOG50303Y1">
    <property type="taxonomic scope" value="Bacteria"/>
</dbReference>
<proteinExistence type="predicted"/>
<feature type="domain" description="DUF8192" evidence="1">
    <location>
        <begin position="36"/>
        <end position="135"/>
    </location>
</feature>
<dbReference type="RefSeq" id="WP_039420981.1">
    <property type="nucleotide sequence ID" value="NZ_JRAI01000050.1"/>
</dbReference>
<gene>
    <name evidence="2" type="ORF">HR08_05510</name>
</gene>
<dbReference type="Proteomes" id="UP000030130">
    <property type="component" value="Unassembled WGS sequence"/>
</dbReference>
<evidence type="ECO:0000259" key="1">
    <source>
        <dbReference type="Pfam" id="PF26612"/>
    </source>
</evidence>
<comment type="caution">
    <text evidence="2">The sequence shown here is derived from an EMBL/GenBank/DDBJ whole genome shotgun (WGS) entry which is preliminary data.</text>
</comment>
<protein>
    <recommendedName>
        <fullName evidence="1">DUF8192 domain-containing protein</fullName>
    </recommendedName>
</protein>
<sequence length="138" mass="15732">MKKLFLIACLEMFMFGCSPILKSNSNDIGQKAISDNFLLSETESAYLNSIFEATRKDFDFANKQVGFVKISGERGKNHYFDMQEKHSADPNYPCDNGTLYIFNAAQKAESGGYDAAIVYWCKFSLRTEDVVKRLRTKH</sequence>
<dbReference type="OrthoDB" id="1099173at2"/>